<name>K0DNA6_9BURK</name>
<dbReference type="InterPro" id="IPR003736">
    <property type="entry name" value="PAAI_dom"/>
</dbReference>
<reference evidence="4 5" key="1">
    <citation type="journal article" date="2012" name="J. Bacteriol.">
        <title>Complete Genome Sequence of Burkholderia phenoliruptrix BR3459a (CLA1), a Heat-Tolerant, Nitrogen-Fixing Symbiont of Mimosa flocculosa.</title>
        <authorList>
            <person name="de Oliveira Cunha C."/>
            <person name="Goda Zuleta L.F."/>
            <person name="Paula de Almeida L.G."/>
            <person name="Prioli Ciapina L."/>
            <person name="Lustrino Borges W."/>
            <person name="Pitard R.M."/>
            <person name="Baldani J.I."/>
            <person name="Straliotto R."/>
            <person name="de Faria S.M."/>
            <person name="Hungria M."/>
            <person name="Sousa Cavada B."/>
            <person name="Mercante F.M."/>
            <person name="Ribeiro de Vasconcelos A.T."/>
        </authorList>
    </citation>
    <scope>NUCLEOTIDE SEQUENCE [LARGE SCALE GENOMIC DNA]</scope>
    <source>
        <strain evidence="4 5">BR3459a</strain>
    </source>
</reference>
<dbReference type="InterPro" id="IPR029069">
    <property type="entry name" value="HotDog_dom_sf"/>
</dbReference>
<dbReference type="InterPro" id="IPR006683">
    <property type="entry name" value="Thioestr_dom"/>
</dbReference>
<dbReference type="HOGENOM" id="CLU_089876_13_4_4"/>
<dbReference type="Gene3D" id="3.10.129.10">
    <property type="entry name" value="Hotdog Thioesterase"/>
    <property type="match status" value="1"/>
</dbReference>
<feature type="compositionally biased region" description="Basic and acidic residues" evidence="2">
    <location>
        <begin position="11"/>
        <end position="25"/>
    </location>
</feature>
<proteinExistence type="predicted"/>
<dbReference type="AlphaFoldDB" id="K0DNA6"/>
<dbReference type="GO" id="GO:0005829">
    <property type="term" value="C:cytosol"/>
    <property type="evidence" value="ECO:0007669"/>
    <property type="project" value="TreeGrafter"/>
</dbReference>
<dbReference type="GO" id="GO:0061522">
    <property type="term" value="F:1,4-dihydroxy-2-naphthoyl-CoA thioesterase activity"/>
    <property type="evidence" value="ECO:0007669"/>
    <property type="project" value="TreeGrafter"/>
</dbReference>
<dbReference type="eggNOG" id="COG2050">
    <property type="taxonomic scope" value="Bacteria"/>
</dbReference>
<dbReference type="EMBL" id="CP003863">
    <property type="protein sequence ID" value="AFT84929.1"/>
    <property type="molecule type" value="Genomic_DNA"/>
</dbReference>
<dbReference type="Proteomes" id="UP000010105">
    <property type="component" value="Chromosome 1"/>
</dbReference>
<feature type="region of interest" description="Disordered" evidence="2">
    <location>
        <begin position="1"/>
        <end position="29"/>
    </location>
</feature>
<dbReference type="NCBIfam" id="TIGR00369">
    <property type="entry name" value="unchar_dom_1"/>
    <property type="match status" value="1"/>
</dbReference>
<gene>
    <name evidence="4" type="ORF">BUPH_05418</name>
</gene>
<dbReference type="SUPFAM" id="SSF54637">
    <property type="entry name" value="Thioesterase/thiol ester dehydrase-isomerase"/>
    <property type="match status" value="1"/>
</dbReference>
<evidence type="ECO:0000256" key="2">
    <source>
        <dbReference type="SAM" id="MobiDB-lite"/>
    </source>
</evidence>
<evidence type="ECO:0000313" key="5">
    <source>
        <dbReference type="Proteomes" id="UP000010105"/>
    </source>
</evidence>
<evidence type="ECO:0000259" key="3">
    <source>
        <dbReference type="Pfam" id="PF03061"/>
    </source>
</evidence>
<evidence type="ECO:0000256" key="1">
    <source>
        <dbReference type="ARBA" id="ARBA00022801"/>
    </source>
</evidence>
<dbReference type="KEGG" id="bpx:BUPH_05418"/>
<protein>
    <submittedName>
        <fullName evidence="4">Thioesterase superfamily protein</fullName>
    </submittedName>
</protein>
<accession>K0DNA6</accession>
<organism evidence="4 5">
    <name type="scientific">Paraburkholderia phenoliruptrix BR3459a</name>
    <dbReference type="NCBI Taxonomy" id="1229205"/>
    <lineage>
        <taxon>Bacteria</taxon>
        <taxon>Pseudomonadati</taxon>
        <taxon>Pseudomonadota</taxon>
        <taxon>Betaproteobacteria</taxon>
        <taxon>Burkholderiales</taxon>
        <taxon>Burkholderiaceae</taxon>
        <taxon>Paraburkholderia</taxon>
    </lineage>
</organism>
<dbReference type="CDD" id="cd03443">
    <property type="entry name" value="PaaI_thioesterase"/>
    <property type="match status" value="1"/>
</dbReference>
<evidence type="ECO:0000313" key="4">
    <source>
        <dbReference type="EMBL" id="AFT84929.1"/>
    </source>
</evidence>
<dbReference type="PANTHER" id="PTHR43240:SF8">
    <property type="entry name" value="PHENYLACETIC ACID DEGRADATION-RELATED PROTEIN"/>
    <property type="match status" value="1"/>
</dbReference>
<dbReference type="PANTHER" id="PTHR43240">
    <property type="entry name" value="1,4-DIHYDROXY-2-NAPHTHOYL-COA THIOESTERASE 1"/>
    <property type="match status" value="1"/>
</dbReference>
<dbReference type="STRING" id="1229205.BUPH_05418"/>
<dbReference type="PATRIC" id="fig|1229205.11.peg.906"/>
<sequence length="179" mass="19358">MSPRADPAVDNIDKSSKAEAPERLIGRRPSANLSFEEAQSMSKLRPEYTVERLHERQKGKLPGLLGVQVLSLDEGMLSAQLTVRDELLAPNGFLHAATVIGLADTACGYACLAHLPETARNFTTVELKSNFLGTATEGAIRAVAKAVHLGRSTQVWDATVTDPNGKTIALFRCTQIVLY</sequence>
<keyword evidence="1" id="KW-0378">Hydrolase</keyword>
<dbReference type="Pfam" id="PF03061">
    <property type="entry name" value="4HBT"/>
    <property type="match status" value="1"/>
</dbReference>
<feature type="domain" description="Thioesterase" evidence="3">
    <location>
        <begin position="91"/>
        <end position="168"/>
    </location>
</feature>